<evidence type="ECO:0000256" key="1">
    <source>
        <dbReference type="SAM" id="Phobius"/>
    </source>
</evidence>
<comment type="caution">
    <text evidence="2">The sequence shown here is derived from an EMBL/GenBank/DDBJ whole genome shotgun (WGS) entry which is preliminary data.</text>
</comment>
<keyword evidence="1" id="KW-0472">Membrane</keyword>
<dbReference type="AlphaFoldDB" id="A0A6N8JCT3"/>
<evidence type="ECO:0000313" key="3">
    <source>
        <dbReference type="Proteomes" id="UP000468388"/>
    </source>
</evidence>
<feature type="transmembrane region" description="Helical" evidence="1">
    <location>
        <begin position="6"/>
        <end position="26"/>
    </location>
</feature>
<feature type="transmembrane region" description="Helical" evidence="1">
    <location>
        <begin position="72"/>
        <end position="91"/>
    </location>
</feature>
<proteinExistence type="predicted"/>
<dbReference type="EMBL" id="WRXO01000006">
    <property type="protein sequence ID" value="MVT43020.1"/>
    <property type="molecule type" value="Genomic_DNA"/>
</dbReference>
<dbReference type="Proteomes" id="UP000468388">
    <property type="component" value="Unassembled WGS sequence"/>
</dbReference>
<gene>
    <name evidence="2" type="ORF">GO495_20655</name>
</gene>
<evidence type="ECO:0000313" key="2">
    <source>
        <dbReference type="EMBL" id="MVT43020.1"/>
    </source>
</evidence>
<feature type="transmembrane region" description="Helical" evidence="1">
    <location>
        <begin position="33"/>
        <end position="52"/>
    </location>
</feature>
<keyword evidence="3" id="KW-1185">Reference proteome</keyword>
<dbReference type="RefSeq" id="WP_157301629.1">
    <property type="nucleotide sequence ID" value="NZ_BAAAZB010000004.1"/>
</dbReference>
<dbReference type="OrthoDB" id="676647at2"/>
<name>A0A6N8JCT3_9BACT</name>
<accession>A0A6N8JCT3</accession>
<reference evidence="2 3" key="1">
    <citation type="submission" date="2019-12" db="EMBL/GenBank/DDBJ databases">
        <title>The draft genomic sequence of strain Chitinophaga oryziterrae JCM 16595.</title>
        <authorList>
            <person name="Zhang X."/>
        </authorList>
    </citation>
    <scope>NUCLEOTIDE SEQUENCE [LARGE SCALE GENOMIC DNA]</scope>
    <source>
        <strain evidence="2 3">JCM 16595</strain>
    </source>
</reference>
<protein>
    <submittedName>
        <fullName evidence="2">Uncharacterized protein</fullName>
    </submittedName>
</protein>
<sequence length="160" mass="17478">MRGNIFSQPFIISNLISLLILIIVLAKPIFGRMLISLIFIAAAIINTVVAITNPDVYKVYESLAALPVYEDFIRGPFSLHITTYVIIIAAGQLMIGLGLAMKGMYESIALVGAIIFLLAIAPLGAGSSFPCTVILALACGILLREEKRKSWFTLFLRLNY</sequence>
<feature type="transmembrane region" description="Helical" evidence="1">
    <location>
        <begin position="103"/>
        <end position="121"/>
    </location>
</feature>
<organism evidence="2 3">
    <name type="scientific">Chitinophaga oryziterrae</name>
    <dbReference type="NCBI Taxonomy" id="1031224"/>
    <lineage>
        <taxon>Bacteria</taxon>
        <taxon>Pseudomonadati</taxon>
        <taxon>Bacteroidota</taxon>
        <taxon>Chitinophagia</taxon>
        <taxon>Chitinophagales</taxon>
        <taxon>Chitinophagaceae</taxon>
        <taxon>Chitinophaga</taxon>
    </lineage>
</organism>
<keyword evidence="1" id="KW-1133">Transmembrane helix</keyword>
<keyword evidence="1" id="KW-0812">Transmembrane</keyword>